<evidence type="ECO:0000313" key="2">
    <source>
        <dbReference type="EMBL" id="MEY9316257.1"/>
    </source>
</evidence>
<feature type="region of interest" description="Disordered" evidence="1">
    <location>
        <begin position="1"/>
        <end position="32"/>
    </location>
</feature>
<evidence type="ECO:0000256" key="1">
    <source>
        <dbReference type="SAM" id="MobiDB-lite"/>
    </source>
</evidence>
<dbReference type="Proteomes" id="UP001565471">
    <property type="component" value="Unassembled WGS sequence"/>
</dbReference>
<organism evidence="2 3">
    <name type="scientific">Bradyrhizobium elkanii</name>
    <dbReference type="NCBI Taxonomy" id="29448"/>
    <lineage>
        <taxon>Bacteria</taxon>
        <taxon>Pseudomonadati</taxon>
        <taxon>Pseudomonadota</taxon>
        <taxon>Alphaproteobacteria</taxon>
        <taxon>Hyphomicrobiales</taxon>
        <taxon>Nitrobacteraceae</taxon>
        <taxon>Bradyrhizobium</taxon>
    </lineage>
</organism>
<accession>A0ABV4EYK4</accession>
<comment type="caution">
    <text evidence="2">The sequence shown here is derived from an EMBL/GenBank/DDBJ whole genome shotgun (WGS) entry which is preliminary data.</text>
</comment>
<keyword evidence="3" id="KW-1185">Reference proteome</keyword>
<dbReference type="GO" id="GO:0016787">
    <property type="term" value="F:hydrolase activity"/>
    <property type="evidence" value="ECO:0007669"/>
    <property type="project" value="UniProtKB-KW"/>
</dbReference>
<evidence type="ECO:0000313" key="3">
    <source>
        <dbReference type="Proteomes" id="UP001565471"/>
    </source>
</evidence>
<keyword evidence="2" id="KW-0540">Nuclease</keyword>
<gene>
    <name evidence="2" type="ORF">ABIF29_003056</name>
</gene>
<name>A0ABV4EYK4_BRAEL</name>
<dbReference type="GO" id="GO:0004519">
    <property type="term" value="F:endonuclease activity"/>
    <property type="evidence" value="ECO:0007669"/>
    <property type="project" value="UniProtKB-KW"/>
</dbReference>
<dbReference type="EMBL" id="JBGBZA010000002">
    <property type="protein sequence ID" value="MEY9316257.1"/>
    <property type="molecule type" value="Genomic_DNA"/>
</dbReference>
<protein>
    <submittedName>
        <fullName evidence="2">Endonuclease/exonuclease/phosphatase family metal-dependent hydrolase</fullName>
    </submittedName>
</protein>
<reference evidence="2 3" key="1">
    <citation type="submission" date="2024-07" db="EMBL/GenBank/DDBJ databases">
        <title>Genomic Encyclopedia of Type Strains, Phase V (KMG-V): Genome sequencing to study the core and pangenomes of soil and plant-associated prokaryotes.</title>
        <authorList>
            <person name="Whitman W."/>
        </authorList>
    </citation>
    <scope>NUCLEOTIDE SEQUENCE [LARGE SCALE GENOMIC DNA]</scope>
    <source>
        <strain evidence="2 3">USDA 415</strain>
    </source>
</reference>
<keyword evidence="2" id="KW-0378">Hydrolase</keyword>
<keyword evidence="2" id="KW-0255">Endonuclease</keyword>
<proteinExistence type="predicted"/>
<sequence length="32" mass="3482">MTEDPISQVRSIDVNEATDASDHQPVAIELAE</sequence>